<dbReference type="AlphaFoldDB" id="A0A316UTK5"/>
<feature type="region of interest" description="Disordered" evidence="1">
    <location>
        <begin position="300"/>
        <end position="410"/>
    </location>
</feature>
<feature type="region of interest" description="Disordered" evidence="1">
    <location>
        <begin position="666"/>
        <end position="685"/>
    </location>
</feature>
<reference evidence="3 4" key="1">
    <citation type="journal article" date="2018" name="Mol. Biol. Evol.">
        <title>Broad Genomic Sampling Reveals a Smut Pathogenic Ancestry of the Fungal Clade Ustilaginomycotina.</title>
        <authorList>
            <person name="Kijpornyongpan T."/>
            <person name="Mondo S.J."/>
            <person name="Barry K."/>
            <person name="Sandor L."/>
            <person name="Lee J."/>
            <person name="Lipzen A."/>
            <person name="Pangilinan J."/>
            <person name="LaButti K."/>
            <person name="Hainaut M."/>
            <person name="Henrissat B."/>
            <person name="Grigoriev I.V."/>
            <person name="Spatafora J.W."/>
            <person name="Aime M.C."/>
        </authorList>
    </citation>
    <scope>NUCLEOTIDE SEQUENCE [LARGE SCALE GENOMIC DNA]</scope>
    <source>
        <strain evidence="3 4">MCA 5214</strain>
    </source>
</reference>
<feature type="domain" description="Histone deacetylase" evidence="2">
    <location>
        <begin position="513"/>
        <end position="838"/>
    </location>
</feature>
<feature type="compositionally biased region" description="Low complexity" evidence="1">
    <location>
        <begin position="388"/>
        <end position="399"/>
    </location>
</feature>
<feature type="compositionally biased region" description="Basic and acidic residues" evidence="1">
    <location>
        <begin position="24"/>
        <end position="34"/>
    </location>
</feature>
<feature type="region of interest" description="Disordered" evidence="1">
    <location>
        <begin position="95"/>
        <end position="136"/>
    </location>
</feature>
<evidence type="ECO:0000313" key="3">
    <source>
        <dbReference type="EMBL" id="PWN28626.1"/>
    </source>
</evidence>
<dbReference type="InterPro" id="IPR053244">
    <property type="entry name" value="HDAC_HD_type_1"/>
</dbReference>
<dbReference type="InterPro" id="IPR023801">
    <property type="entry name" value="His_deacetylse_dom"/>
</dbReference>
<dbReference type="InterPro" id="IPR037138">
    <property type="entry name" value="His_deacetylse_dom_sf"/>
</dbReference>
<proteinExistence type="predicted"/>
<feature type="compositionally biased region" description="Pro residues" evidence="1">
    <location>
        <begin position="347"/>
        <end position="360"/>
    </location>
</feature>
<feature type="region of interest" description="Disordered" evidence="1">
    <location>
        <begin position="232"/>
        <end position="257"/>
    </location>
</feature>
<dbReference type="PANTHER" id="PTHR47558:SF1">
    <property type="entry name" value="HISTONE DEACETYLASE HOS3"/>
    <property type="match status" value="1"/>
</dbReference>
<feature type="compositionally biased region" description="Basic and acidic residues" evidence="1">
    <location>
        <begin position="95"/>
        <end position="105"/>
    </location>
</feature>
<dbReference type="RefSeq" id="XP_025363238.1">
    <property type="nucleotide sequence ID" value="XM_025503555.1"/>
</dbReference>
<dbReference type="GO" id="GO:0004407">
    <property type="term" value="F:histone deacetylase activity"/>
    <property type="evidence" value="ECO:0007669"/>
    <property type="project" value="TreeGrafter"/>
</dbReference>
<name>A0A316UTK5_9BASI</name>
<dbReference type="STRING" id="1569628.A0A316UTK5"/>
<dbReference type="PRINTS" id="PR01270">
    <property type="entry name" value="HDASUPER"/>
</dbReference>
<feature type="compositionally biased region" description="Low complexity" evidence="1">
    <location>
        <begin position="316"/>
        <end position="329"/>
    </location>
</feature>
<dbReference type="PANTHER" id="PTHR47558">
    <property type="entry name" value="HISTONE DEACETYLASE HOS3"/>
    <property type="match status" value="1"/>
</dbReference>
<evidence type="ECO:0000256" key="1">
    <source>
        <dbReference type="SAM" id="MobiDB-lite"/>
    </source>
</evidence>
<evidence type="ECO:0000313" key="4">
    <source>
        <dbReference type="Proteomes" id="UP000245884"/>
    </source>
</evidence>
<accession>A0A316UTK5</accession>
<dbReference type="GeneID" id="37025378"/>
<feature type="compositionally biased region" description="Polar residues" evidence="1">
    <location>
        <begin position="248"/>
        <end position="257"/>
    </location>
</feature>
<dbReference type="Gene3D" id="3.40.800.20">
    <property type="entry name" value="Histone deacetylase domain"/>
    <property type="match status" value="1"/>
</dbReference>
<dbReference type="Proteomes" id="UP000245884">
    <property type="component" value="Unassembled WGS sequence"/>
</dbReference>
<dbReference type="GO" id="GO:0005634">
    <property type="term" value="C:nucleus"/>
    <property type="evidence" value="ECO:0007669"/>
    <property type="project" value="TreeGrafter"/>
</dbReference>
<feature type="region of interest" description="Disordered" evidence="1">
    <location>
        <begin position="1"/>
        <end position="78"/>
    </location>
</feature>
<evidence type="ECO:0000259" key="2">
    <source>
        <dbReference type="Pfam" id="PF00850"/>
    </source>
</evidence>
<dbReference type="InterPro" id="IPR023696">
    <property type="entry name" value="Ureohydrolase_dom_sf"/>
</dbReference>
<dbReference type="OrthoDB" id="5232919at2759"/>
<feature type="compositionally biased region" description="Low complexity" evidence="1">
    <location>
        <begin position="361"/>
        <end position="374"/>
    </location>
</feature>
<organism evidence="3 4">
    <name type="scientific">Jaminaea rosea</name>
    <dbReference type="NCBI Taxonomy" id="1569628"/>
    <lineage>
        <taxon>Eukaryota</taxon>
        <taxon>Fungi</taxon>
        <taxon>Dikarya</taxon>
        <taxon>Basidiomycota</taxon>
        <taxon>Ustilaginomycotina</taxon>
        <taxon>Exobasidiomycetes</taxon>
        <taxon>Microstromatales</taxon>
        <taxon>Microstromatales incertae sedis</taxon>
        <taxon>Jaminaea</taxon>
    </lineage>
</organism>
<feature type="compositionally biased region" description="Polar residues" evidence="1">
    <location>
        <begin position="451"/>
        <end position="461"/>
    </location>
</feature>
<gene>
    <name evidence="3" type="ORF">BDZ90DRAFT_153334</name>
</gene>
<protein>
    <submittedName>
        <fullName evidence="3">Arginase/deacetylase</fullName>
    </submittedName>
</protein>
<feature type="region of interest" description="Disordered" evidence="1">
    <location>
        <begin position="451"/>
        <end position="518"/>
    </location>
</feature>
<keyword evidence="4" id="KW-1185">Reference proteome</keyword>
<dbReference type="SUPFAM" id="SSF52768">
    <property type="entry name" value="Arginase/deacetylase"/>
    <property type="match status" value="1"/>
</dbReference>
<dbReference type="InterPro" id="IPR000286">
    <property type="entry name" value="HDACs"/>
</dbReference>
<dbReference type="EMBL" id="KZ819665">
    <property type="protein sequence ID" value="PWN28626.1"/>
    <property type="molecule type" value="Genomic_DNA"/>
</dbReference>
<dbReference type="Pfam" id="PF00850">
    <property type="entry name" value="Hist_deacetyl"/>
    <property type="match status" value="1"/>
</dbReference>
<sequence>MPLIVKIPNPHHRRKDGEDTAAEASHKQPDSRSTEDEEQDTGYRTAASTMSPSPPISNAARDSSAEPHAGSSGPIYPTLPERTALDVLAELSLQRKPEVKSHDSPVDAMSKGSDPLPASASPAPPTPLDASHPVSTPALSPPIMSAPPLLDILVAPAVLAHRYVRGRDVSLIVERPERIRACLLGVASLLGRIAAGELQEQQAGKGSGVTGDDADDLVARLAGMSVDRPAGEVLSPEQQQASSSSSSTPLQVLHSTRSVSLASHPAVRAVHALESGCSPEEDEQLIDCLPTAYEARKAARKKQRQAGLPISSMDISTETNAESSSSSAAPRRPFLDYLTHLCNSAPHEPPPAPPPPPPRAPRGAAGSATSTPSALVGGRTRSSVLRQGGTSTASSAAGTPVVSPAKSRTGASAFADVAVKKEEESLAPTTAITNLEGTSAAAVMTPTTSRSDFLTTESQSRPAAAINASSDSDSDDDDDMLHASEVPEHLSQGDLYLRGSRRSREGADAAEDPSLYGSREAMEHAVGATIEAVDRVMKVGAAADHGKSNLATNGSLGGALTPLVFHAPSQDSASSVALPHTAPSRSALVLTRPPGHHCSSSLPSGFCWINNVAIAAQHAYQQYGVDRVVILDIDLHHGNGTQKIVWRINEEAERLDREREARIASMNKRASPAKKKSAAAVQPPPQPLPPRALRVCYASLHDIESFPCEDGNPDLVRDASTTILGAHGQWISNTHLETYSSAADFQHLYTTQYRPALIGHARRFLERTAADPDRTLVLLSCGFDACEHEMQGMQRHGKRVPVGFYRQVVDDVTRELASPFARGRVVTLLEGGYGDRALLSGILGLGLGFLEARQEEAQQGEKELSTAQGPVAMGMDPYHHAWFSLESLKATEKLLAPHHSNAPSRRGAATPAWLQQTEGAFAQFEALCKPLMSTAATRRR</sequence>
<dbReference type="GO" id="GO:0010468">
    <property type="term" value="P:regulation of gene expression"/>
    <property type="evidence" value="ECO:0007669"/>
    <property type="project" value="UniProtKB-ARBA"/>
</dbReference>